<dbReference type="InterPro" id="IPR001626">
    <property type="entry name" value="ABC_TroCD"/>
</dbReference>
<evidence type="ECO:0000256" key="14">
    <source>
        <dbReference type="SAM" id="Phobius"/>
    </source>
</evidence>
<protein>
    <recommendedName>
        <fullName evidence="12">High-affinity zinc uptake system membrane protein ZnuB</fullName>
    </recommendedName>
</protein>
<keyword evidence="10" id="KW-0406">Ion transport</keyword>
<organism evidence="15 16">
    <name type="scientific">Benzoatithermus flavus</name>
    <dbReference type="NCBI Taxonomy" id="3108223"/>
    <lineage>
        <taxon>Bacteria</taxon>
        <taxon>Pseudomonadati</taxon>
        <taxon>Pseudomonadota</taxon>
        <taxon>Alphaproteobacteria</taxon>
        <taxon>Geminicoccales</taxon>
        <taxon>Geminicoccaceae</taxon>
        <taxon>Benzoatithermus</taxon>
    </lineage>
</organism>
<reference evidence="15 16" key="1">
    <citation type="submission" date="2024-01" db="EMBL/GenBank/DDBJ databases">
        <title>Multi-omics insights into the function and evolution of sodium benzoate biodegradation pathways in Benzoatithermus flavus gen. nov., sp. nov. from hot spring.</title>
        <authorList>
            <person name="Hu C.-J."/>
            <person name="Li W.-J."/>
        </authorList>
    </citation>
    <scope>NUCLEOTIDE SEQUENCE [LARGE SCALE GENOMIC DNA]</scope>
    <source>
        <strain evidence="15 16">SYSU G07066</strain>
    </source>
</reference>
<keyword evidence="7" id="KW-0862">Zinc</keyword>
<comment type="subcellular location">
    <subcellularLocation>
        <location evidence="2 13">Cell membrane</location>
        <topology evidence="2 13">Multi-pass membrane protein</topology>
    </subcellularLocation>
</comment>
<dbReference type="SUPFAM" id="SSF81345">
    <property type="entry name" value="ABC transporter involved in vitamin B12 uptake, BtuC"/>
    <property type="match status" value="1"/>
</dbReference>
<gene>
    <name evidence="15" type="ORF">U1T56_01020</name>
</gene>
<evidence type="ECO:0000313" key="16">
    <source>
        <dbReference type="Proteomes" id="UP001375743"/>
    </source>
</evidence>
<feature type="transmembrane region" description="Helical" evidence="14">
    <location>
        <begin position="240"/>
        <end position="259"/>
    </location>
</feature>
<evidence type="ECO:0000313" key="15">
    <source>
        <dbReference type="EMBL" id="MEK0081717.1"/>
    </source>
</evidence>
<keyword evidence="9 14" id="KW-1133">Transmembrane helix</keyword>
<proteinExistence type="inferred from homology"/>
<evidence type="ECO:0000256" key="4">
    <source>
        <dbReference type="ARBA" id="ARBA00022448"/>
    </source>
</evidence>
<dbReference type="RefSeq" id="WP_418157566.1">
    <property type="nucleotide sequence ID" value="NZ_JBBLZC010000001.1"/>
</dbReference>
<accession>A0ABU8XKJ5</accession>
<evidence type="ECO:0000256" key="11">
    <source>
        <dbReference type="ARBA" id="ARBA00023136"/>
    </source>
</evidence>
<keyword evidence="5" id="KW-1003">Cell membrane</keyword>
<evidence type="ECO:0000256" key="12">
    <source>
        <dbReference type="ARBA" id="ARBA00040080"/>
    </source>
</evidence>
<evidence type="ECO:0000256" key="6">
    <source>
        <dbReference type="ARBA" id="ARBA00022692"/>
    </source>
</evidence>
<evidence type="ECO:0000256" key="1">
    <source>
        <dbReference type="ARBA" id="ARBA00002313"/>
    </source>
</evidence>
<evidence type="ECO:0000256" key="8">
    <source>
        <dbReference type="ARBA" id="ARBA00022906"/>
    </source>
</evidence>
<evidence type="ECO:0000256" key="9">
    <source>
        <dbReference type="ARBA" id="ARBA00022989"/>
    </source>
</evidence>
<feature type="transmembrane region" description="Helical" evidence="14">
    <location>
        <begin position="171"/>
        <end position="202"/>
    </location>
</feature>
<comment type="caution">
    <text evidence="15">The sequence shown here is derived from an EMBL/GenBank/DDBJ whole genome shotgun (WGS) entry which is preliminary data.</text>
</comment>
<feature type="transmembrane region" description="Helical" evidence="14">
    <location>
        <begin position="86"/>
        <end position="105"/>
    </location>
</feature>
<evidence type="ECO:0000256" key="5">
    <source>
        <dbReference type="ARBA" id="ARBA00022475"/>
    </source>
</evidence>
<dbReference type="Pfam" id="PF00950">
    <property type="entry name" value="ABC-3"/>
    <property type="match status" value="1"/>
</dbReference>
<keyword evidence="16" id="KW-1185">Reference proteome</keyword>
<feature type="transmembrane region" description="Helical" evidence="14">
    <location>
        <begin position="41"/>
        <end position="74"/>
    </location>
</feature>
<dbReference type="Proteomes" id="UP001375743">
    <property type="component" value="Unassembled WGS sequence"/>
</dbReference>
<dbReference type="CDD" id="cd06550">
    <property type="entry name" value="TM_ABC_iron-siderophores_like"/>
    <property type="match status" value="1"/>
</dbReference>
<keyword evidence="8" id="KW-0864">Zinc transport</keyword>
<evidence type="ECO:0000256" key="3">
    <source>
        <dbReference type="ARBA" id="ARBA00008034"/>
    </source>
</evidence>
<evidence type="ECO:0000256" key="2">
    <source>
        <dbReference type="ARBA" id="ARBA00004651"/>
    </source>
</evidence>
<feature type="transmembrane region" description="Helical" evidence="14">
    <location>
        <begin position="126"/>
        <end position="146"/>
    </location>
</feature>
<keyword evidence="4 13" id="KW-0813">Transport</keyword>
<evidence type="ECO:0000256" key="7">
    <source>
        <dbReference type="ARBA" id="ARBA00022833"/>
    </source>
</evidence>
<dbReference type="Gene3D" id="1.10.3470.10">
    <property type="entry name" value="ABC transporter involved in vitamin B12 uptake, BtuC"/>
    <property type="match status" value="1"/>
</dbReference>
<dbReference type="PANTHER" id="PTHR30477:SF23">
    <property type="entry name" value="HIGH-AFFINITY ZINC UPTAKE SYSTEM MEMBRANE PROTEIN ZNUB"/>
    <property type="match status" value="1"/>
</dbReference>
<name>A0ABU8XKJ5_9PROT</name>
<dbReference type="EMBL" id="JBBLZC010000001">
    <property type="protein sequence ID" value="MEK0081717.1"/>
    <property type="molecule type" value="Genomic_DNA"/>
</dbReference>
<keyword evidence="6 13" id="KW-0812">Transmembrane</keyword>
<dbReference type="InterPro" id="IPR037294">
    <property type="entry name" value="ABC_BtuC-like"/>
</dbReference>
<feature type="transmembrane region" description="Helical" evidence="14">
    <location>
        <begin position="6"/>
        <end position="29"/>
    </location>
</feature>
<feature type="transmembrane region" description="Helical" evidence="14">
    <location>
        <begin position="214"/>
        <end position="234"/>
    </location>
</feature>
<keyword evidence="11 14" id="KW-0472">Membrane</keyword>
<dbReference type="PANTHER" id="PTHR30477">
    <property type="entry name" value="ABC-TRANSPORTER METAL-BINDING PROTEIN"/>
    <property type="match status" value="1"/>
</dbReference>
<evidence type="ECO:0000256" key="10">
    <source>
        <dbReference type="ARBA" id="ARBA00023065"/>
    </source>
</evidence>
<comment type="similarity">
    <text evidence="3 13">Belongs to the ABC-3 integral membrane protein family.</text>
</comment>
<comment type="function">
    <text evidence="1">Involved in the high-affinity zinc uptake transport system.</text>
</comment>
<evidence type="ECO:0000256" key="13">
    <source>
        <dbReference type="RuleBase" id="RU003943"/>
    </source>
</evidence>
<sequence length="266" mass="27866">MLDDFVLRAGLAGIGVALVAGPLGSFVVWRRMAVFGEALANTALLGVVFATLLHLHILIGVALFTGLLAVGLLHLERRRFLPLDTLLSMFAHGALAVGLLVLSRMDRIRFDVTSFLFGDVLATSPGDLGLIAGLLLVIGIGLARIWRPLLSATVHPELAAVEGVPVERVRFLFTLMLAGLIAIGMKIVGMLLIVSLLVVPAAAARQLARTPEQMALLAATLGCLAVLGGLLASLELDLPTGPAMVAAAVLLFAATSLLGRTRHERG</sequence>